<keyword evidence="4" id="KW-1185">Reference proteome</keyword>
<dbReference type="Gene3D" id="3.30.420.40">
    <property type="match status" value="1"/>
</dbReference>
<dbReference type="PANTHER" id="PTHR11365">
    <property type="entry name" value="5-OXOPROLINASE RELATED"/>
    <property type="match status" value="1"/>
</dbReference>
<evidence type="ECO:0000259" key="2">
    <source>
        <dbReference type="Pfam" id="PF05378"/>
    </source>
</evidence>
<sequence length="515" mass="53060">MRIGIDVGGTNTDAVLMDGSQIVGSCKVPTTKNVTDGIADSICTLFQQTSAAPQSVESTVIGTTHFINSLVEANNLAGTAVIRLGLPATAGIPPLAGWPERLTTAMQARTFLCQGGHEIDGRPISKVVPSEIREAAEIAAQQGISSFALSSVYSPVSNDAELEARRTILEVLPNARVTMSHEVGRIGLLERENATAINAAMADLATSICAGLQDAVSSAGVVAPLFLSQNDGTLMTVARAADFPVLTFASGPTNSMRGAAFLSGLQECAVVDVGGTTSDFGIIHNGFPREASTAVDVSGVRTNFRMPDVIAIGIGGGSVVTDDGQVGPSSVGYELTRKGLVFGGATRTSSDIATASGLTSLGDPSLVKHISKELSTRAFAYIRTQMGDALDRLRTDSQPLPLVAVGGGSFLVPDDIPGVSMMARPSHSGVANAIGAATAQVGGEIDKMYSIAPGTRDSVIDNAKNEAVERAVSAGADPKSVRIVEVDEVPLAYLPGNATRVRIKAVGDTMVGTQR</sequence>
<dbReference type="RefSeq" id="WP_310952478.1">
    <property type="nucleotide sequence ID" value="NZ_JAVLUS010000033.1"/>
</dbReference>
<dbReference type="EMBL" id="JAVLUS010000033">
    <property type="protein sequence ID" value="MDS1116744.1"/>
    <property type="molecule type" value="Genomic_DNA"/>
</dbReference>
<name>A0ABU2H157_9ACTN</name>
<dbReference type="InterPro" id="IPR045079">
    <property type="entry name" value="Oxoprolinase-like"/>
</dbReference>
<comment type="caution">
    <text evidence="3">The sequence shown here is derived from an EMBL/GenBank/DDBJ whole genome shotgun (WGS) entry which is preliminary data.</text>
</comment>
<dbReference type="InterPro" id="IPR043129">
    <property type="entry name" value="ATPase_NBD"/>
</dbReference>
<dbReference type="InterPro" id="IPR008040">
    <property type="entry name" value="Hydant_A_N"/>
</dbReference>
<evidence type="ECO:0000313" key="4">
    <source>
        <dbReference type="Proteomes" id="UP001265083"/>
    </source>
</evidence>
<evidence type="ECO:0000259" key="1">
    <source>
        <dbReference type="Pfam" id="PF01968"/>
    </source>
</evidence>
<accession>A0ABU2H157</accession>
<organism evidence="3 4">
    <name type="scientific">Gordonia westfalica</name>
    <dbReference type="NCBI Taxonomy" id="158898"/>
    <lineage>
        <taxon>Bacteria</taxon>
        <taxon>Bacillati</taxon>
        <taxon>Actinomycetota</taxon>
        <taxon>Actinomycetes</taxon>
        <taxon>Mycobacteriales</taxon>
        <taxon>Gordoniaceae</taxon>
        <taxon>Gordonia</taxon>
    </lineage>
</organism>
<dbReference type="Pfam" id="PF01968">
    <property type="entry name" value="Hydantoinase_A"/>
    <property type="match status" value="1"/>
</dbReference>
<dbReference type="InterPro" id="IPR002821">
    <property type="entry name" value="Hydantoinase_A"/>
</dbReference>
<dbReference type="Proteomes" id="UP001265083">
    <property type="component" value="Unassembled WGS sequence"/>
</dbReference>
<feature type="domain" description="Hydantoinase/oxoprolinase N-terminal" evidence="2">
    <location>
        <begin position="2"/>
        <end position="171"/>
    </location>
</feature>
<dbReference type="Pfam" id="PF05378">
    <property type="entry name" value="Hydant_A_N"/>
    <property type="match status" value="1"/>
</dbReference>
<feature type="domain" description="Hydantoinase A/oxoprolinase" evidence="1">
    <location>
        <begin position="191"/>
        <end position="353"/>
    </location>
</feature>
<proteinExistence type="predicted"/>
<gene>
    <name evidence="3" type="ORF">RD149_23660</name>
</gene>
<dbReference type="SUPFAM" id="SSF53067">
    <property type="entry name" value="Actin-like ATPase domain"/>
    <property type="match status" value="2"/>
</dbReference>
<evidence type="ECO:0000313" key="3">
    <source>
        <dbReference type="EMBL" id="MDS1116744.1"/>
    </source>
</evidence>
<protein>
    <submittedName>
        <fullName evidence="3">Hydantoinase/oxoprolinase family protein</fullName>
    </submittedName>
</protein>
<dbReference type="PANTHER" id="PTHR11365:SF10">
    <property type="entry name" value="HYDANTOINASE_OXOPROLINASE"/>
    <property type="match status" value="1"/>
</dbReference>
<reference evidence="3 4" key="1">
    <citation type="submission" date="2023-08" db="EMBL/GenBank/DDBJ databases">
        <title>Bioegradation of LLDPE and BLDPE plastic by marine bacteria from coast plastic debris.</title>
        <authorList>
            <person name="Rong Z."/>
        </authorList>
    </citation>
    <scope>NUCLEOTIDE SEQUENCE [LARGE SCALE GENOMIC DNA]</scope>
    <source>
        <strain evidence="3 4">Z-2</strain>
    </source>
</reference>